<dbReference type="STRING" id="717606.PaecuDRAFT_4023"/>
<dbReference type="GO" id="GO:0005198">
    <property type="term" value="F:structural molecule activity"/>
    <property type="evidence" value="ECO:0007669"/>
    <property type="project" value="InterPro"/>
</dbReference>
<dbReference type="InterPro" id="IPR046358">
    <property type="entry name" value="Flagellin_C"/>
</dbReference>
<dbReference type="Pfam" id="PF00700">
    <property type="entry name" value="Flagellin_C"/>
    <property type="match status" value="1"/>
</dbReference>
<keyword evidence="6" id="KW-0966">Cell projection</keyword>
<keyword evidence="6" id="KW-0282">Flagellum</keyword>
<keyword evidence="7" id="KW-1185">Reference proteome</keyword>
<dbReference type="EMBL" id="AEDD01000012">
    <property type="protein sequence ID" value="EFM09020.1"/>
    <property type="molecule type" value="Genomic_DNA"/>
</dbReference>
<proteinExistence type="inferred from homology"/>
<evidence type="ECO:0000256" key="2">
    <source>
        <dbReference type="ARBA" id="ARBA00005709"/>
    </source>
</evidence>
<dbReference type="PANTHER" id="PTHR42792">
    <property type="entry name" value="FLAGELLIN"/>
    <property type="match status" value="1"/>
</dbReference>
<evidence type="ECO:0000256" key="1">
    <source>
        <dbReference type="ARBA" id="ARBA00004365"/>
    </source>
</evidence>
<keyword evidence="3" id="KW-0975">Bacterial flagellum</keyword>
<evidence type="ECO:0000259" key="4">
    <source>
        <dbReference type="Pfam" id="PF00669"/>
    </source>
</evidence>
<dbReference type="NCBIfam" id="TIGR02550">
    <property type="entry name" value="flagell_flgL"/>
    <property type="match status" value="1"/>
</dbReference>
<organism evidence="6 7">
    <name type="scientific">Paenibacillus curdlanolyticus YK9</name>
    <dbReference type="NCBI Taxonomy" id="717606"/>
    <lineage>
        <taxon>Bacteria</taxon>
        <taxon>Bacillati</taxon>
        <taxon>Bacillota</taxon>
        <taxon>Bacilli</taxon>
        <taxon>Bacillales</taxon>
        <taxon>Paenibacillaceae</taxon>
        <taxon>Paenibacillus</taxon>
    </lineage>
</organism>
<name>E0IED2_9BACL</name>
<keyword evidence="6" id="KW-0969">Cilium</keyword>
<evidence type="ECO:0000259" key="5">
    <source>
        <dbReference type="Pfam" id="PF00700"/>
    </source>
</evidence>
<dbReference type="eggNOG" id="COG1344">
    <property type="taxonomic scope" value="Bacteria"/>
</dbReference>
<dbReference type="RefSeq" id="WP_006040006.1">
    <property type="nucleotide sequence ID" value="NZ_AEDD01000012.1"/>
</dbReference>
<dbReference type="GO" id="GO:0009424">
    <property type="term" value="C:bacterial-type flagellum hook"/>
    <property type="evidence" value="ECO:0007669"/>
    <property type="project" value="InterPro"/>
</dbReference>
<reference evidence="6 7" key="1">
    <citation type="submission" date="2010-07" db="EMBL/GenBank/DDBJ databases">
        <title>The draft genome of Paenibacillus curdlanolyticus YK9.</title>
        <authorList>
            <consortium name="US DOE Joint Genome Institute (JGI-PGF)"/>
            <person name="Lucas S."/>
            <person name="Copeland A."/>
            <person name="Lapidus A."/>
            <person name="Cheng J.-F."/>
            <person name="Bruce D."/>
            <person name="Goodwin L."/>
            <person name="Pitluck S."/>
            <person name="Land M.L."/>
            <person name="Hauser L."/>
            <person name="Chang Y.-J."/>
            <person name="Jeffries C."/>
            <person name="Anderson I.J."/>
            <person name="Johnson E."/>
            <person name="Loganathan U."/>
            <person name="Mulhopadhyay B."/>
            <person name="Kyrpides N."/>
            <person name="Woyke T.J."/>
        </authorList>
    </citation>
    <scope>NUCLEOTIDE SEQUENCE [LARGE SCALE GENOMIC DNA]</scope>
    <source>
        <strain evidence="6 7">YK9</strain>
    </source>
</reference>
<evidence type="ECO:0000256" key="3">
    <source>
        <dbReference type="ARBA" id="ARBA00023143"/>
    </source>
</evidence>
<dbReference type="Pfam" id="PF00669">
    <property type="entry name" value="Flagellin_N"/>
    <property type="match status" value="1"/>
</dbReference>
<evidence type="ECO:0000313" key="6">
    <source>
        <dbReference type="EMBL" id="EFM09020.1"/>
    </source>
</evidence>
<sequence>MALRVTPGMIQGQLMRNINHNLTRMQGQQNDLSTGRKLNKPSDDPVGITYSLRYRSELSMNEQFDKNIAQAKSQLEHTDTVVGQLNDIVQRVQELSVQALNGTNPQSALDAIAVEVSQIYEQAITIGNDQLNGKYIFNGQKTDKIPFDAATAGTNAAEEPDDQLIQVRFAAGVTVPINVKAEDLFGSNGDADNLFKVLKDIKNALTPAGNMANLQTAYQNLSTRYDKIINLRSEVGARVNRVDLIDQRLQDLNFNLTSLQSKTEDTDMAETIMKYNQEEAVYQASLSTGAKIISPTLIDYLR</sequence>
<dbReference type="InterPro" id="IPR001029">
    <property type="entry name" value="Flagellin_N"/>
</dbReference>
<dbReference type="InterPro" id="IPR001492">
    <property type="entry name" value="Flagellin"/>
</dbReference>
<accession>E0IED2</accession>
<evidence type="ECO:0000313" key="7">
    <source>
        <dbReference type="Proteomes" id="UP000005387"/>
    </source>
</evidence>
<protein>
    <submittedName>
        <fullName evidence="6">Flagellar hook-associated protein 3</fullName>
    </submittedName>
</protein>
<comment type="subcellular location">
    <subcellularLocation>
        <location evidence="1">Bacterial flagellum</location>
    </subcellularLocation>
</comment>
<dbReference type="Gene3D" id="1.20.1330.10">
    <property type="entry name" value="f41 fragment of flagellin, N-terminal domain"/>
    <property type="match status" value="1"/>
</dbReference>
<comment type="similarity">
    <text evidence="2">Belongs to the bacterial flagellin family.</text>
</comment>
<dbReference type="SUPFAM" id="SSF64518">
    <property type="entry name" value="Phase 1 flagellin"/>
    <property type="match status" value="1"/>
</dbReference>
<feature type="domain" description="Flagellin N-terminal" evidence="4">
    <location>
        <begin position="9"/>
        <end position="142"/>
    </location>
</feature>
<gene>
    <name evidence="6" type="ORF">PaecuDRAFT_4023</name>
</gene>
<dbReference type="InterPro" id="IPR013384">
    <property type="entry name" value="Flagell_FlgL"/>
</dbReference>
<feature type="domain" description="Flagellin C-terminal" evidence="5">
    <location>
        <begin position="225"/>
        <end position="301"/>
    </location>
</feature>
<dbReference type="OrthoDB" id="9758307at2"/>
<dbReference type="PANTHER" id="PTHR42792:SF1">
    <property type="entry name" value="FLAGELLAR HOOK-ASSOCIATED PROTEIN 3"/>
    <property type="match status" value="1"/>
</dbReference>
<dbReference type="GO" id="GO:0071973">
    <property type="term" value="P:bacterial-type flagellum-dependent cell motility"/>
    <property type="evidence" value="ECO:0007669"/>
    <property type="project" value="InterPro"/>
</dbReference>
<dbReference type="AlphaFoldDB" id="E0IED2"/>
<dbReference type="Proteomes" id="UP000005387">
    <property type="component" value="Unassembled WGS sequence"/>
</dbReference>